<evidence type="ECO:0000256" key="6">
    <source>
        <dbReference type="ARBA" id="ARBA00023163"/>
    </source>
</evidence>
<dbReference type="Gene3D" id="3.40.50.2300">
    <property type="match status" value="1"/>
</dbReference>
<dbReference type="Pfam" id="PF00486">
    <property type="entry name" value="Trans_reg_C"/>
    <property type="match status" value="1"/>
</dbReference>
<feature type="modified residue" description="4-aspartylphosphate" evidence="7">
    <location>
        <position position="55"/>
    </location>
</feature>
<dbReference type="PROSITE" id="PS50110">
    <property type="entry name" value="RESPONSE_REGULATORY"/>
    <property type="match status" value="1"/>
</dbReference>
<dbReference type="Gene3D" id="1.10.10.10">
    <property type="entry name" value="Winged helix-like DNA-binding domain superfamily/Winged helix DNA-binding domain"/>
    <property type="match status" value="1"/>
</dbReference>
<evidence type="ECO:0000256" key="5">
    <source>
        <dbReference type="ARBA" id="ARBA00023125"/>
    </source>
</evidence>
<protein>
    <submittedName>
        <fullName evidence="11">DNA-binding response regulator</fullName>
    </submittedName>
</protein>
<evidence type="ECO:0000256" key="1">
    <source>
        <dbReference type="ARBA" id="ARBA00004496"/>
    </source>
</evidence>
<keyword evidence="4" id="KW-0805">Transcription regulation</keyword>
<dbReference type="GO" id="GO:0005829">
    <property type="term" value="C:cytosol"/>
    <property type="evidence" value="ECO:0007669"/>
    <property type="project" value="TreeGrafter"/>
</dbReference>
<dbReference type="PANTHER" id="PTHR48111">
    <property type="entry name" value="REGULATOR OF RPOS"/>
    <property type="match status" value="1"/>
</dbReference>
<dbReference type="SUPFAM" id="SSF52172">
    <property type="entry name" value="CheY-like"/>
    <property type="match status" value="1"/>
</dbReference>
<dbReference type="SMART" id="SM00448">
    <property type="entry name" value="REC"/>
    <property type="match status" value="1"/>
</dbReference>
<dbReference type="InterPro" id="IPR011006">
    <property type="entry name" value="CheY-like_superfamily"/>
</dbReference>
<keyword evidence="2 7" id="KW-0597">Phosphoprotein</keyword>
<evidence type="ECO:0000313" key="11">
    <source>
        <dbReference type="EMBL" id="RSD28505.1"/>
    </source>
</evidence>
<dbReference type="InterPro" id="IPR039420">
    <property type="entry name" value="WalR-like"/>
</dbReference>
<reference evidence="12" key="1">
    <citation type="submission" date="2018-12" db="EMBL/GenBank/DDBJ databases">
        <title>Bacillus chawlae sp. nov., Bacillus glennii sp. nov., and Bacillus saganii sp. nov. Isolated from the Vehicle Assembly Building at Kennedy Space Center where the Viking Spacecraft were Assembled.</title>
        <authorList>
            <person name="Seuylemezian A."/>
            <person name="Vaishampayan P."/>
        </authorList>
    </citation>
    <scope>NUCLEOTIDE SEQUENCE [LARGE SCALE GENOMIC DNA]</scope>
    <source>
        <strain evidence="12">DSM 13966</strain>
    </source>
</reference>
<evidence type="ECO:0000256" key="7">
    <source>
        <dbReference type="PROSITE-ProRule" id="PRU00169"/>
    </source>
</evidence>
<dbReference type="InterPro" id="IPR001867">
    <property type="entry name" value="OmpR/PhoB-type_DNA-bd"/>
</dbReference>
<dbReference type="GO" id="GO:0006355">
    <property type="term" value="P:regulation of DNA-templated transcription"/>
    <property type="evidence" value="ECO:0007669"/>
    <property type="project" value="InterPro"/>
</dbReference>
<feature type="domain" description="Response regulatory" evidence="9">
    <location>
        <begin position="5"/>
        <end position="119"/>
    </location>
</feature>
<dbReference type="AlphaFoldDB" id="A0A3R9FKI1"/>
<dbReference type="GO" id="GO:0000976">
    <property type="term" value="F:transcription cis-regulatory region binding"/>
    <property type="evidence" value="ECO:0007669"/>
    <property type="project" value="TreeGrafter"/>
</dbReference>
<dbReference type="CDD" id="cd17574">
    <property type="entry name" value="REC_OmpR"/>
    <property type="match status" value="1"/>
</dbReference>
<dbReference type="Gene3D" id="6.10.250.690">
    <property type="match status" value="1"/>
</dbReference>
<evidence type="ECO:0000256" key="4">
    <source>
        <dbReference type="ARBA" id="ARBA00023015"/>
    </source>
</evidence>
<dbReference type="InterPro" id="IPR001789">
    <property type="entry name" value="Sig_transdc_resp-reg_receiver"/>
</dbReference>
<accession>A0A3R9FKI1</accession>
<evidence type="ECO:0000256" key="2">
    <source>
        <dbReference type="ARBA" id="ARBA00022553"/>
    </source>
</evidence>
<dbReference type="SUPFAM" id="SSF46894">
    <property type="entry name" value="C-terminal effector domain of the bipartite response regulators"/>
    <property type="match status" value="1"/>
</dbReference>
<dbReference type="RefSeq" id="WP_125478976.1">
    <property type="nucleotide sequence ID" value="NZ_RSFW01000007.1"/>
</dbReference>
<evidence type="ECO:0000256" key="8">
    <source>
        <dbReference type="PROSITE-ProRule" id="PRU01091"/>
    </source>
</evidence>
<organism evidence="11 12">
    <name type="scientific">Mesobacillus subterraneus</name>
    <dbReference type="NCBI Taxonomy" id="285983"/>
    <lineage>
        <taxon>Bacteria</taxon>
        <taxon>Bacillati</taxon>
        <taxon>Bacillota</taxon>
        <taxon>Bacilli</taxon>
        <taxon>Bacillales</taxon>
        <taxon>Bacillaceae</taxon>
        <taxon>Mesobacillus</taxon>
    </lineage>
</organism>
<evidence type="ECO:0000313" key="12">
    <source>
        <dbReference type="Proteomes" id="UP000279911"/>
    </source>
</evidence>
<dbReference type="PROSITE" id="PS51755">
    <property type="entry name" value="OMPR_PHOB"/>
    <property type="match status" value="1"/>
</dbReference>
<sequence>MEMKRLLLVDDEEDLLIMLKMVIGKEGDYSIDTACTGRDALLKVKQNQYDFIVLDIMLPDMEGYRVCTEIRQIADTPILFLSAKNSDLDKLMGFAHGADDYLAKPFNPLEVAARIKAILRRTSFQKEERAEEVLDFGWFSIHLSSAELMVDGKAVPCTGILYQLLLLFCRNPNRVFSKEEIYERIWKESHFINDNTVMVHIRKLREKIEKDPSQPEFIRTVHGLGYKFVARD</sequence>
<dbReference type="InterPro" id="IPR036388">
    <property type="entry name" value="WH-like_DNA-bd_sf"/>
</dbReference>
<dbReference type="InterPro" id="IPR016032">
    <property type="entry name" value="Sig_transdc_resp-reg_C-effctor"/>
</dbReference>
<dbReference type="SMART" id="SM00862">
    <property type="entry name" value="Trans_reg_C"/>
    <property type="match status" value="1"/>
</dbReference>
<keyword evidence="5 8" id="KW-0238">DNA-binding</keyword>
<dbReference type="Pfam" id="PF00072">
    <property type="entry name" value="Response_reg"/>
    <property type="match status" value="1"/>
</dbReference>
<dbReference type="CDD" id="cd00383">
    <property type="entry name" value="trans_reg_C"/>
    <property type="match status" value="1"/>
</dbReference>
<keyword evidence="6" id="KW-0804">Transcription</keyword>
<comment type="subcellular location">
    <subcellularLocation>
        <location evidence="1">Cytoplasm</location>
    </subcellularLocation>
</comment>
<proteinExistence type="predicted"/>
<dbReference type="Proteomes" id="UP000279911">
    <property type="component" value="Unassembled WGS sequence"/>
</dbReference>
<name>A0A3R9FKI1_9BACI</name>
<gene>
    <name evidence="11" type="ORF">EJA10_05335</name>
</gene>
<feature type="domain" description="OmpR/PhoB-type" evidence="10">
    <location>
        <begin position="131"/>
        <end position="230"/>
    </location>
</feature>
<dbReference type="EMBL" id="RSFW01000007">
    <property type="protein sequence ID" value="RSD28505.1"/>
    <property type="molecule type" value="Genomic_DNA"/>
</dbReference>
<dbReference type="FunFam" id="1.10.10.10:FF:000018">
    <property type="entry name" value="DNA-binding response regulator ResD"/>
    <property type="match status" value="1"/>
</dbReference>
<keyword evidence="3" id="KW-0902">Two-component regulatory system</keyword>
<dbReference type="GO" id="GO:0032993">
    <property type="term" value="C:protein-DNA complex"/>
    <property type="evidence" value="ECO:0007669"/>
    <property type="project" value="TreeGrafter"/>
</dbReference>
<comment type="caution">
    <text evidence="11">The sequence shown here is derived from an EMBL/GenBank/DDBJ whole genome shotgun (WGS) entry which is preliminary data.</text>
</comment>
<feature type="DNA-binding region" description="OmpR/PhoB-type" evidence="8">
    <location>
        <begin position="131"/>
        <end position="230"/>
    </location>
</feature>
<dbReference type="FunFam" id="3.40.50.2300:FF:000001">
    <property type="entry name" value="DNA-binding response regulator PhoB"/>
    <property type="match status" value="1"/>
</dbReference>
<dbReference type="PANTHER" id="PTHR48111:SF52">
    <property type="entry name" value="TRANSCRIPTIONAL REGULATORY PROTEIN YVRH"/>
    <property type="match status" value="1"/>
</dbReference>
<dbReference type="GO" id="GO:0000156">
    <property type="term" value="F:phosphorelay response regulator activity"/>
    <property type="evidence" value="ECO:0007669"/>
    <property type="project" value="TreeGrafter"/>
</dbReference>
<evidence type="ECO:0000256" key="3">
    <source>
        <dbReference type="ARBA" id="ARBA00023012"/>
    </source>
</evidence>
<dbReference type="OrthoDB" id="9790442at2"/>
<evidence type="ECO:0000259" key="10">
    <source>
        <dbReference type="PROSITE" id="PS51755"/>
    </source>
</evidence>
<evidence type="ECO:0000259" key="9">
    <source>
        <dbReference type="PROSITE" id="PS50110"/>
    </source>
</evidence>